<dbReference type="PANTHER" id="PTHR43674">
    <property type="entry name" value="NITRILASE C965.09-RELATED"/>
    <property type="match status" value="1"/>
</dbReference>
<keyword evidence="4" id="KW-1185">Reference proteome</keyword>
<feature type="domain" description="CN hydrolase" evidence="2">
    <location>
        <begin position="1"/>
        <end position="242"/>
    </location>
</feature>
<dbReference type="Gene3D" id="3.60.110.10">
    <property type="entry name" value="Carbon-nitrogen hydrolase"/>
    <property type="match status" value="1"/>
</dbReference>
<dbReference type="PROSITE" id="PS50263">
    <property type="entry name" value="CN_HYDROLASE"/>
    <property type="match status" value="1"/>
</dbReference>
<name>A0A9W6GPP9_9FUSO</name>
<dbReference type="GO" id="GO:0033388">
    <property type="term" value="P:putrescine biosynthetic process from arginine"/>
    <property type="evidence" value="ECO:0007669"/>
    <property type="project" value="TreeGrafter"/>
</dbReference>
<evidence type="ECO:0000259" key="2">
    <source>
        <dbReference type="PROSITE" id="PS50263"/>
    </source>
</evidence>
<dbReference type="PANTHER" id="PTHR43674:SF2">
    <property type="entry name" value="BETA-UREIDOPROPIONASE"/>
    <property type="match status" value="1"/>
</dbReference>
<comment type="caution">
    <text evidence="3">The sequence shown here is derived from an EMBL/GenBank/DDBJ whole genome shotgun (WGS) entry which is preliminary data.</text>
</comment>
<sequence>MKAAIAQIKPTLGNIEKNLEIMMGKVEEAKEKGMDIVVFPELALSGYLLEEMVYDVCVEIPQKLLEASRDISILFGGVEKGKDNFIYNSAFYLEDGRVTHTHRKVYLPTYGMFFEGRYFKSGDRFRAFDTKHGRFGVLICEDAWHQSASYILGQDGADYIFCLVSSPARGFELGVDSMAKDWEGIAYQTATMTGTYFIMVNRVGVEDGVSFWGGSEVVAPTGKIMAKGEYLKEDTLFVDMPEREIRRARFSSPVMKSEDIDLTIRELKRIQNKRYQ</sequence>
<dbReference type="RefSeq" id="WP_281837356.1">
    <property type="nucleotide sequence ID" value="NZ_BSDY01000022.1"/>
</dbReference>
<dbReference type="CDD" id="cd07586">
    <property type="entry name" value="nitrilase_8"/>
    <property type="match status" value="1"/>
</dbReference>
<proteinExistence type="predicted"/>
<protein>
    <submittedName>
        <fullName evidence="3">Carbon-nitrogen hydrolase</fullName>
    </submittedName>
</protein>
<dbReference type="GO" id="GO:0050126">
    <property type="term" value="F:N-carbamoylputrescine amidase activity"/>
    <property type="evidence" value="ECO:0007669"/>
    <property type="project" value="TreeGrafter"/>
</dbReference>
<evidence type="ECO:0000256" key="1">
    <source>
        <dbReference type="ARBA" id="ARBA00022801"/>
    </source>
</evidence>
<dbReference type="AlphaFoldDB" id="A0A9W6GPP9"/>
<organism evidence="3 4">
    <name type="scientific">Propionigenium maris DSM 9537</name>
    <dbReference type="NCBI Taxonomy" id="1123000"/>
    <lineage>
        <taxon>Bacteria</taxon>
        <taxon>Fusobacteriati</taxon>
        <taxon>Fusobacteriota</taxon>
        <taxon>Fusobacteriia</taxon>
        <taxon>Fusobacteriales</taxon>
        <taxon>Fusobacteriaceae</taxon>
        <taxon>Propionigenium</taxon>
    </lineage>
</organism>
<dbReference type="Pfam" id="PF00795">
    <property type="entry name" value="CN_hydrolase"/>
    <property type="match status" value="1"/>
</dbReference>
<dbReference type="InterPro" id="IPR003010">
    <property type="entry name" value="C-N_Hydrolase"/>
</dbReference>
<reference evidence="3" key="1">
    <citation type="submission" date="2022-12" db="EMBL/GenBank/DDBJ databases">
        <title>Reference genome sequencing for broad-spectrum identification of bacterial and archaeal isolates by mass spectrometry.</title>
        <authorList>
            <person name="Sekiguchi Y."/>
            <person name="Tourlousse D.M."/>
        </authorList>
    </citation>
    <scope>NUCLEOTIDE SEQUENCE</scope>
    <source>
        <strain evidence="3">10succ1</strain>
    </source>
</reference>
<keyword evidence="1 3" id="KW-0378">Hydrolase</keyword>
<dbReference type="SUPFAM" id="SSF56317">
    <property type="entry name" value="Carbon-nitrogen hydrolase"/>
    <property type="match status" value="1"/>
</dbReference>
<dbReference type="InterPro" id="IPR050345">
    <property type="entry name" value="Aliph_Amidase/BUP"/>
</dbReference>
<evidence type="ECO:0000313" key="3">
    <source>
        <dbReference type="EMBL" id="GLI57681.1"/>
    </source>
</evidence>
<accession>A0A9W6GPP9</accession>
<dbReference type="Proteomes" id="UP001144471">
    <property type="component" value="Unassembled WGS sequence"/>
</dbReference>
<evidence type="ECO:0000313" key="4">
    <source>
        <dbReference type="Proteomes" id="UP001144471"/>
    </source>
</evidence>
<dbReference type="EMBL" id="BSDY01000022">
    <property type="protein sequence ID" value="GLI57681.1"/>
    <property type="molecule type" value="Genomic_DNA"/>
</dbReference>
<gene>
    <name evidence="3" type="ORF">PM10SUCC1_31950</name>
</gene>
<dbReference type="InterPro" id="IPR036526">
    <property type="entry name" value="C-N_Hydrolase_sf"/>
</dbReference>